<protein>
    <submittedName>
        <fullName evidence="1">RteC domain-containing protein</fullName>
    </submittedName>
</protein>
<dbReference type="RefSeq" id="WP_282589987.1">
    <property type="nucleotide sequence ID" value="NZ_JAPAAF010000001.1"/>
</dbReference>
<dbReference type="Pfam" id="PF09357">
    <property type="entry name" value="RteC"/>
    <property type="match status" value="1"/>
</dbReference>
<reference evidence="1" key="1">
    <citation type="submission" date="2022-10" db="EMBL/GenBank/DDBJ databases">
        <title>Gaoshiqiia sediminis gen. nov., sp. nov., isolated from coastal sediment.</title>
        <authorList>
            <person name="Yu W.X."/>
            <person name="Mu D.S."/>
            <person name="Du J.Z."/>
            <person name="Liang Y.Q."/>
        </authorList>
    </citation>
    <scope>NUCLEOTIDE SEQUENCE</scope>
    <source>
        <strain evidence="1">A06</strain>
    </source>
</reference>
<dbReference type="InterPro" id="IPR018534">
    <property type="entry name" value="Tet_reg_excision_RteC"/>
</dbReference>
<sequence>MTKFEQIVVDLEAELATTSDVSENILQYSDRAIGHCKVALDILRELVESEGFSDKESEIQFFKKIKPSVFSKLLYFQRIFDLESNRPGKDKKGVKKHFANELKKLRKYMKLHQVKVQYYRCGHSHLDERYFTRNNEDIPVELKDSQALMDEEFFAWKDHTFSNIMANEMLIDYITKEMEKLDYPDKKSLSELNLNWTGHTIDLYELIYAIYLEGSVNHGKATIVELAKAFEWAFNIELQKEVYKTQERLVRRKNPVKYLSRLVEILKRRINNKLK</sequence>
<dbReference type="AlphaFoldDB" id="A0AA41Y3Y2"/>
<organism evidence="1 2">
    <name type="scientific">Gaoshiqia sediminis</name>
    <dbReference type="NCBI Taxonomy" id="2986998"/>
    <lineage>
        <taxon>Bacteria</taxon>
        <taxon>Pseudomonadati</taxon>
        <taxon>Bacteroidota</taxon>
        <taxon>Bacteroidia</taxon>
        <taxon>Marinilabiliales</taxon>
        <taxon>Prolixibacteraceae</taxon>
        <taxon>Gaoshiqia</taxon>
    </lineage>
</organism>
<proteinExistence type="predicted"/>
<comment type="caution">
    <text evidence="1">The sequence shown here is derived from an EMBL/GenBank/DDBJ whole genome shotgun (WGS) entry which is preliminary data.</text>
</comment>
<evidence type="ECO:0000313" key="2">
    <source>
        <dbReference type="Proteomes" id="UP001163821"/>
    </source>
</evidence>
<dbReference type="Proteomes" id="UP001163821">
    <property type="component" value="Unassembled WGS sequence"/>
</dbReference>
<dbReference type="EMBL" id="JAPAAF010000001">
    <property type="protein sequence ID" value="MCW0481380.1"/>
    <property type="molecule type" value="Genomic_DNA"/>
</dbReference>
<gene>
    <name evidence="1" type="ORF">N2K84_01475</name>
</gene>
<evidence type="ECO:0000313" key="1">
    <source>
        <dbReference type="EMBL" id="MCW0481380.1"/>
    </source>
</evidence>
<keyword evidence="2" id="KW-1185">Reference proteome</keyword>
<accession>A0AA41Y3Y2</accession>
<name>A0AA41Y3Y2_9BACT</name>